<dbReference type="OrthoDB" id="6917259at2"/>
<evidence type="ECO:0000259" key="1">
    <source>
        <dbReference type="Pfam" id="PF06527"/>
    </source>
</evidence>
<name>A0A239C693_9PSED</name>
<dbReference type="STRING" id="1215104.GCA_000730585_05018"/>
<proteinExistence type="predicted"/>
<evidence type="ECO:0000313" key="3">
    <source>
        <dbReference type="Proteomes" id="UP000198407"/>
    </source>
</evidence>
<accession>A0A239C693</accession>
<gene>
    <name evidence="2" type="ORF">SAMN05444352_10422</name>
</gene>
<sequence>MHAPYEYQWTAGAGPVNALWPLAPALLEDEVISSWLVRCALAHDCEPTTLTGDVWLGVRAWCVDIDRELSRGQLAALHARSGLTVGALEASTLVRFWAQMTGAEHFPHGIAPWILCLGVRNRRRCGGLQYCPLCFDTHQPHYLLQGRLAWHTVCPIHHAGLLDHCEHCNAPLCPHLLLPPELDLGHCHRCGFELKCARPGPVLENALRFQNATDSLFSGPPLFYGQAHLPLVEWLSLAKWMLGLLRNGARGRGSCTDSFFKKLGVSFEDAPPLGTGLPFEYLAPGERADLLSNVWIMIQAGPDRLIRAARDEGASPSLLLSRGGKLPETLAELTSVMHSRWQRHAPETHSDKPRLPKSVLLQWHRLLRKFQR</sequence>
<dbReference type="EMBL" id="FZOL01000004">
    <property type="protein sequence ID" value="SNS15630.1"/>
    <property type="molecule type" value="Genomic_DNA"/>
</dbReference>
<protein>
    <submittedName>
        <fullName evidence="2">TniQ protein</fullName>
    </submittedName>
</protein>
<dbReference type="InterPro" id="IPR009492">
    <property type="entry name" value="TniQ"/>
</dbReference>
<feature type="domain" description="TniQ" evidence="1">
    <location>
        <begin position="21"/>
        <end position="160"/>
    </location>
</feature>
<dbReference type="Proteomes" id="UP000198407">
    <property type="component" value="Unassembled WGS sequence"/>
</dbReference>
<reference evidence="3" key="1">
    <citation type="submission" date="2017-06" db="EMBL/GenBank/DDBJ databases">
        <authorList>
            <person name="Varghese N."/>
            <person name="Submissions S."/>
        </authorList>
    </citation>
    <scope>NUCLEOTIDE SEQUENCE [LARGE SCALE GENOMIC DNA]</scope>
    <source>
        <strain evidence="3">DSM 22348</strain>
    </source>
</reference>
<organism evidence="2 3">
    <name type="scientific">Pseudomonas japonica</name>
    <dbReference type="NCBI Taxonomy" id="256466"/>
    <lineage>
        <taxon>Bacteria</taxon>
        <taxon>Pseudomonadati</taxon>
        <taxon>Pseudomonadota</taxon>
        <taxon>Gammaproteobacteria</taxon>
        <taxon>Pseudomonadales</taxon>
        <taxon>Pseudomonadaceae</taxon>
        <taxon>Pseudomonas</taxon>
    </lineage>
</organism>
<keyword evidence="3" id="KW-1185">Reference proteome</keyword>
<dbReference type="RefSeq" id="WP_084702477.1">
    <property type="nucleotide sequence ID" value="NZ_FZOL01000004.1"/>
</dbReference>
<dbReference type="AlphaFoldDB" id="A0A239C693"/>
<dbReference type="Pfam" id="PF06527">
    <property type="entry name" value="TniQ"/>
    <property type="match status" value="1"/>
</dbReference>
<evidence type="ECO:0000313" key="2">
    <source>
        <dbReference type="EMBL" id="SNS15630.1"/>
    </source>
</evidence>